<comment type="similarity">
    <text evidence="2 4">Belongs to the FliE family.</text>
</comment>
<dbReference type="PANTHER" id="PTHR34653">
    <property type="match status" value="1"/>
</dbReference>
<dbReference type="OrthoDB" id="285952at2"/>
<dbReference type="InterPro" id="IPR001624">
    <property type="entry name" value="FliE"/>
</dbReference>
<evidence type="ECO:0000256" key="1">
    <source>
        <dbReference type="ARBA" id="ARBA00004117"/>
    </source>
</evidence>
<dbReference type="GO" id="GO:0005198">
    <property type="term" value="F:structural molecule activity"/>
    <property type="evidence" value="ECO:0007669"/>
    <property type="project" value="UniProtKB-UniRule"/>
</dbReference>
<comment type="subcellular location">
    <subcellularLocation>
        <location evidence="1 4">Bacterial flagellum basal body</location>
    </subcellularLocation>
</comment>
<evidence type="ECO:0000313" key="6">
    <source>
        <dbReference type="EMBL" id="EPR30987.1"/>
    </source>
</evidence>
<dbReference type="Proteomes" id="UP000014975">
    <property type="component" value="Unassembled WGS sequence"/>
</dbReference>
<proteinExistence type="inferred from homology"/>
<dbReference type="NCBIfam" id="TIGR00205">
    <property type="entry name" value="fliE"/>
    <property type="match status" value="1"/>
</dbReference>
<evidence type="ECO:0000256" key="4">
    <source>
        <dbReference type="HAMAP-Rule" id="MF_00724"/>
    </source>
</evidence>
<keyword evidence="6" id="KW-0969">Cilium</keyword>
<reference evidence="6 7" key="1">
    <citation type="journal article" date="2013" name="Genome Announc.">
        <title>Draft genome sequences for three mercury-methylating, sulfate-reducing bacteria.</title>
        <authorList>
            <person name="Brown S.D."/>
            <person name="Hurt R.A.Jr."/>
            <person name="Gilmour C.C."/>
            <person name="Elias D.A."/>
        </authorList>
    </citation>
    <scope>NUCLEOTIDE SEQUENCE [LARGE SCALE GENOMIC DNA]</scope>
    <source>
        <strain evidence="6 7">DSM 16529</strain>
    </source>
</reference>
<evidence type="ECO:0000256" key="5">
    <source>
        <dbReference type="NCBIfam" id="TIGR00205"/>
    </source>
</evidence>
<evidence type="ECO:0000256" key="2">
    <source>
        <dbReference type="ARBA" id="ARBA00009272"/>
    </source>
</evidence>
<organism evidence="6 7">
    <name type="scientific">Alkalidesulfovibrio alkalitolerans DSM 16529</name>
    <dbReference type="NCBI Taxonomy" id="1121439"/>
    <lineage>
        <taxon>Bacteria</taxon>
        <taxon>Pseudomonadati</taxon>
        <taxon>Thermodesulfobacteriota</taxon>
        <taxon>Desulfovibrionia</taxon>
        <taxon>Desulfovibrionales</taxon>
        <taxon>Desulfovibrionaceae</taxon>
        <taxon>Alkalidesulfovibrio</taxon>
    </lineage>
</organism>
<keyword evidence="6" id="KW-0282">Flagellum</keyword>
<keyword evidence="7" id="KW-1185">Reference proteome</keyword>
<dbReference type="AlphaFoldDB" id="S7T1N7"/>
<dbReference type="EMBL" id="ATHI01000030">
    <property type="protein sequence ID" value="EPR30987.1"/>
    <property type="molecule type" value="Genomic_DNA"/>
</dbReference>
<accession>S7T1N7</accession>
<name>S7T1N7_9BACT</name>
<dbReference type="PATRIC" id="fig|1121439.3.peg.2490"/>
<dbReference type="GO" id="GO:0071973">
    <property type="term" value="P:bacterial-type flagellum-dependent cell motility"/>
    <property type="evidence" value="ECO:0007669"/>
    <property type="project" value="InterPro"/>
</dbReference>
<dbReference type="PANTHER" id="PTHR34653:SF1">
    <property type="entry name" value="FLAGELLAR HOOK-BASAL BODY COMPLEX PROTEIN FLIE"/>
    <property type="match status" value="1"/>
</dbReference>
<dbReference type="PRINTS" id="PR01006">
    <property type="entry name" value="FLGHOOKFLIE"/>
</dbReference>
<dbReference type="Pfam" id="PF02049">
    <property type="entry name" value="FliE"/>
    <property type="match status" value="1"/>
</dbReference>
<dbReference type="STRING" id="1121439.dsat_1114"/>
<keyword evidence="6" id="KW-0966">Cell projection</keyword>
<keyword evidence="3 4" id="KW-0975">Bacterial flagellum</keyword>
<sequence length="111" mass="12091">MAITSIGSAALKAYGQNMQAVQKTAQQISSKVQSQAAKPQAFSETLNSSLKDVNEMQLKGASMVEEFATGKNTNVHELMIHLQKAGLAVNLTTAVRNKVMTAYQELMRMQM</sequence>
<gene>
    <name evidence="4" type="primary">fliE</name>
    <name evidence="6" type="ORF">dsat_1114</name>
</gene>
<dbReference type="RefSeq" id="WP_020887811.1">
    <property type="nucleotide sequence ID" value="NZ_ATHI01000030.1"/>
</dbReference>
<dbReference type="eggNOG" id="COG1677">
    <property type="taxonomic scope" value="Bacteria"/>
</dbReference>
<dbReference type="GO" id="GO:0003774">
    <property type="term" value="F:cytoskeletal motor activity"/>
    <property type="evidence" value="ECO:0007669"/>
    <property type="project" value="InterPro"/>
</dbReference>
<dbReference type="GO" id="GO:0009425">
    <property type="term" value="C:bacterial-type flagellum basal body"/>
    <property type="evidence" value="ECO:0007669"/>
    <property type="project" value="UniProtKB-SubCell"/>
</dbReference>
<evidence type="ECO:0000256" key="3">
    <source>
        <dbReference type="ARBA" id="ARBA00023143"/>
    </source>
</evidence>
<comment type="caution">
    <text evidence="6">The sequence shown here is derived from an EMBL/GenBank/DDBJ whole genome shotgun (WGS) entry which is preliminary data.</text>
</comment>
<evidence type="ECO:0000313" key="7">
    <source>
        <dbReference type="Proteomes" id="UP000014975"/>
    </source>
</evidence>
<dbReference type="HAMAP" id="MF_00724">
    <property type="entry name" value="FliE"/>
    <property type="match status" value="1"/>
</dbReference>
<protein>
    <recommendedName>
        <fullName evidence="4 5">Flagellar hook-basal body complex protein FliE</fullName>
    </recommendedName>
</protein>